<reference evidence="2 3" key="1">
    <citation type="submission" date="2017-03" db="EMBL/GenBank/DDBJ databases">
        <title>Genome analysis of strain PAMC 26577.</title>
        <authorList>
            <person name="Oh H.-M."/>
            <person name="Yang J.-A."/>
        </authorList>
    </citation>
    <scope>NUCLEOTIDE SEQUENCE [LARGE SCALE GENOMIC DNA]</scope>
    <source>
        <strain evidence="2 3">PAMC 26577</strain>
    </source>
</reference>
<dbReference type="Proteomes" id="UP000195221">
    <property type="component" value="Unassembled WGS sequence"/>
</dbReference>
<protein>
    <submittedName>
        <fullName evidence="2">Uncharacterized protein</fullName>
    </submittedName>
</protein>
<sequence length="95" mass="10191">MATLSDEMTRILEEAAEGLKALEDEVITAEFDPDDPASVEAAIAHVEAVIDAKIARFRGNRLVDEAADAIKAECRANILAQVEAASTTRGTRTLH</sequence>
<dbReference type="RefSeq" id="WP_075359763.1">
    <property type="nucleotide sequence ID" value="NZ_MSRG01000080.1"/>
</dbReference>
<feature type="coiled-coil region" evidence="1">
    <location>
        <begin position="5"/>
        <end position="32"/>
    </location>
</feature>
<organism evidence="2 3">
    <name type="scientific">Caballeronia sordidicola</name>
    <name type="common">Burkholderia sordidicola</name>
    <dbReference type="NCBI Taxonomy" id="196367"/>
    <lineage>
        <taxon>Bacteria</taxon>
        <taxon>Pseudomonadati</taxon>
        <taxon>Pseudomonadota</taxon>
        <taxon>Betaproteobacteria</taxon>
        <taxon>Burkholderiales</taxon>
        <taxon>Burkholderiaceae</taxon>
        <taxon>Caballeronia</taxon>
    </lineage>
</organism>
<comment type="caution">
    <text evidence="2">The sequence shown here is derived from an EMBL/GenBank/DDBJ whole genome shotgun (WGS) entry which is preliminary data.</text>
</comment>
<keyword evidence="1" id="KW-0175">Coiled coil</keyword>
<gene>
    <name evidence="2" type="ORF">PAMC26577_38965</name>
</gene>
<accession>A0A242M3W7</accession>
<name>A0A242M3W7_CABSO</name>
<evidence type="ECO:0000256" key="1">
    <source>
        <dbReference type="SAM" id="Coils"/>
    </source>
</evidence>
<dbReference type="EMBL" id="NBTZ01000174">
    <property type="protein sequence ID" value="OTP65714.1"/>
    <property type="molecule type" value="Genomic_DNA"/>
</dbReference>
<proteinExistence type="predicted"/>
<evidence type="ECO:0000313" key="3">
    <source>
        <dbReference type="Proteomes" id="UP000195221"/>
    </source>
</evidence>
<evidence type="ECO:0000313" key="2">
    <source>
        <dbReference type="EMBL" id="OTP65714.1"/>
    </source>
</evidence>
<dbReference type="AlphaFoldDB" id="A0A242M3W7"/>